<keyword evidence="6 8" id="KW-0648">Protein biosynthesis</keyword>
<comment type="caution">
    <text evidence="11">The sequence shown here is derived from an EMBL/GenBank/DDBJ whole genome shotgun (WGS) entry which is preliminary data.</text>
</comment>
<dbReference type="EC" id="2.1.2.9" evidence="3 8"/>
<feature type="binding site" evidence="8">
    <location>
        <begin position="112"/>
        <end position="115"/>
    </location>
    <ligand>
        <name>(6S)-5,6,7,8-tetrahydrofolate</name>
        <dbReference type="ChEBI" id="CHEBI:57453"/>
    </ligand>
</feature>
<evidence type="ECO:0000256" key="1">
    <source>
        <dbReference type="ARBA" id="ARBA00002606"/>
    </source>
</evidence>
<evidence type="ECO:0000256" key="6">
    <source>
        <dbReference type="ARBA" id="ARBA00022917"/>
    </source>
</evidence>
<evidence type="ECO:0000256" key="4">
    <source>
        <dbReference type="ARBA" id="ARBA00016014"/>
    </source>
</evidence>
<sequence length="313" mass="34864">MNKPLRIIFMGTPDFAVPTLQTLVENGQHVVAVITAPDKPAGRGLKLNESPVKQYAVSQDIPVLQPTNLKSETFLEELKSYQADLQIIIAFRMLPEAVWNMPPLGSFNIHASLLPQYRGAAPINWAIMNGETETGVTSFFLKHQIDTGDIIFQDKTPILPEDDFGTLYEKLKHAGAALALKTVQAIEAGNVPSQPQSSSSDLKEAPKIFKETCQINWNQPAEKIHNFVRGLSPYPTAWTIFYDKTFKIFKTETVSENPEKVEPGQIITDGKTFIHVQTADGILNLLDLQMEGKKRMSVPELLRGYTFKNAKNA</sequence>
<organism evidence="11 12">
    <name type="scientific">Adhaeribacter terrigena</name>
    <dbReference type="NCBI Taxonomy" id="2793070"/>
    <lineage>
        <taxon>Bacteria</taxon>
        <taxon>Pseudomonadati</taxon>
        <taxon>Bacteroidota</taxon>
        <taxon>Cytophagia</taxon>
        <taxon>Cytophagales</taxon>
        <taxon>Hymenobacteraceae</taxon>
        <taxon>Adhaeribacter</taxon>
    </lineage>
</organism>
<keyword evidence="5 8" id="KW-0808">Transferase</keyword>
<dbReference type="InterPro" id="IPR044135">
    <property type="entry name" value="Met-tRNA-FMT_C"/>
</dbReference>
<comment type="function">
    <text evidence="1 8">Attaches a formyl group to the free amino group of methionyl-tRNA(fMet). The formyl group appears to play a dual role in the initiator identity of N-formylmethionyl-tRNA by promoting its recognition by IF2 and preventing the misappropriation of this tRNA by the elongation apparatus.</text>
</comment>
<dbReference type="NCBIfam" id="TIGR00460">
    <property type="entry name" value="fmt"/>
    <property type="match status" value="1"/>
</dbReference>
<dbReference type="InterPro" id="IPR037022">
    <property type="entry name" value="Formyl_trans_C_sf"/>
</dbReference>
<evidence type="ECO:0000313" key="12">
    <source>
        <dbReference type="Proteomes" id="UP000644147"/>
    </source>
</evidence>
<proteinExistence type="inferred from homology"/>
<dbReference type="Gene3D" id="3.10.25.10">
    <property type="entry name" value="Formyl transferase, C-terminal domain"/>
    <property type="match status" value="1"/>
</dbReference>
<accession>A0ABS1C7L4</accession>
<evidence type="ECO:0000256" key="5">
    <source>
        <dbReference type="ARBA" id="ARBA00022679"/>
    </source>
</evidence>
<dbReference type="InterPro" id="IPR002376">
    <property type="entry name" value="Formyl_transf_N"/>
</dbReference>
<dbReference type="PANTHER" id="PTHR11138:SF5">
    <property type="entry name" value="METHIONYL-TRNA FORMYLTRANSFERASE, MITOCHONDRIAL"/>
    <property type="match status" value="1"/>
</dbReference>
<dbReference type="GO" id="GO:0004479">
    <property type="term" value="F:methionyl-tRNA formyltransferase activity"/>
    <property type="evidence" value="ECO:0007669"/>
    <property type="project" value="UniProtKB-EC"/>
</dbReference>
<feature type="domain" description="Formyl transferase N-terminal" evidence="9">
    <location>
        <begin position="6"/>
        <end position="179"/>
    </location>
</feature>
<dbReference type="InterPro" id="IPR011034">
    <property type="entry name" value="Formyl_transferase-like_C_sf"/>
</dbReference>
<evidence type="ECO:0000256" key="7">
    <source>
        <dbReference type="ARBA" id="ARBA00048558"/>
    </source>
</evidence>
<dbReference type="PANTHER" id="PTHR11138">
    <property type="entry name" value="METHIONYL-TRNA FORMYLTRANSFERASE"/>
    <property type="match status" value="1"/>
</dbReference>
<evidence type="ECO:0000259" key="9">
    <source>
        <dbReference type="Pfam" id="PF00551"/>
    </source>
</evidence>
<feature type="domain" description="Formyl transferase C-terminal" evidence="10">
    <location>
        <begin position="207"/>
        <end position="305"/>
    </location>
</feature>
<dbReference type="SUPFAM" id="SSF53328">
    <property type="entry name" value="Formyltransferase"/>
    <property type="match status" value="1"/>
</dbReference>
<evidence type="ECO:0000256" key="2">
    <source>
        <dbReference type="ARBA" id="ARBA00010699"/>
    </source>
</evidence>
<evidence type="ECO:0000256" key="8">
    <source>
        <dbReference type="HAMAP-Rule" id="MF_00182"/>
    </source>
</evidence>
<dbReference type="Pfam" id="PF00551">
    <property type="entry name" value="Formyl_trans_N"/>
    <property type="match status" value="1"/>
</dbReference>
<dbReference type="InterPro" id="IPR005793">
    <property type="entry name" value="Formyl_trans_C"/>
</dbReference>
<dbReference type="RefSeq" id="WP_200507426.1">
    <property type="nucleotide sequence ID" value="NZ_JAEHFX010000010.1"/>
</dbReference>
<dbReference type="SUPFAM" id="SSF50486">
    <property type="entry name" value="FMT C-terminal domain-like"/>
    <property type="match status" value="1"/>
</dbReference>
<dbReference type="Proteomes" id="UP000644147">
    <property type="component" value="Unassembled WGS sequence"/>
</dbReference>
<dbReference type="InterPro" id="IPR005794">
    <property type="entry name" value="Fmt"/>
</dbReference>
<dbReference type="EMBL" id="JAEHFX010000010">
    <property type="protein sequence ID" value="MBK0404585.1"/>
    <property type="molecule type" value="Genomic_DNA"/>
</dbReference>
<dbReference type="CDD" id="cd08646">
    <property type="entry name" value="FMT_core_Met-tRNA-FMT_N"/>
    <property type="match status" value="1"/>
</dbReference>
<dbReference type="InterPro" id="IPR041711">
    <property type="entry name" value="Met-tRNA-FMT_N"/>
</dbReference>
<evidence type="ECO:0000259" key="10">
    <source>
        <dbReference type="Pfam" id="PF02911"/>
    </source>
</evidence>
<dbReference type="Gene3D" id="3.40.50.170">
    <property type="entry name" value="Formyl transferase, N-terminal domain"/>
    <property type="match status" value="1"/>
</dbReference>
<comment type="similarity">
    <text evidence="2 8">Belongs to the Fmt family.</text>
</comment>
<reference evidence="11 12" key="1">
    <citation type="submission" date="2020-12" db="EMBL/GenBank/DDBJ databases">
        <title>Bacterial novel species Adhaeribacter sp. BT258 isolated from soil.</title>
        <authorList>
            <person name="Jung H.-Y."/>
        </authorList>
    </citation>
    <scope>NUCLEOTIDE SEQUENCE [LARGE SCALE GENOMIC DNA]</scope>
    <source>
        <strain evidence="11 12">BT258</strain>
    </source>
</reference>
<evidence type="ECO:0000256" key="3">
    <source>
        <dbReference type="ARBA" id="ARBA00012261"/>
    </source>
</evidence>
<comment type="catalytic activity">
    <reaction evidence="7 8">
        <text>L-methionyl-tRNA(fMet) + (6R)-10-formyltetrahydrofolate = N-formyl-L-methionyl-tRNA(fMet) + (6S)-5,6,7,8-tetrahydrofolate + H(+)</text>
        <dbReference type="Rhea" id="RHEA:24380"/>
        <dbReference type="Rhea" id="RHEA-COMP:9952"/>
        <dbReference type="Rhea" id="RHEA-COMP:9953"/>
        <dbReference type="ChEBI" id="CHEBI:15378"/>
        <dbReference type="ChEBI" id="CHEBI:57453"/>
        <dbReference type="ChEBI" id="CHEBI:78530"/>
        <dbReference type="ChEBI" id="CHEBI:78844"/>
        <dbReference type="ChEBI" id="CHEBI:195366"/>
        <dbReference type="EC" id="2.1.2.9"/>
    </reaction>
</comment>
<dbReference type="CDD" id="cd08704">
    <property type="entry name" value="Met_tRNA_FMT_C"/>
    <property type="match status" value="1"/>
</dbReference>
<dbReference type="HAMAP" id="MF_00182">
    <property type="entry name" value="Formyl_trans"/>
    <property type="match status" value="1"/>
</dbReference>
<keyword evidence="12" id="KW-1185">Reference proteome</keyword>
<dbReference type="Pfam" id="PF02911">
    <property type="entry name" value="Formyl_trans_C"/>
    <property type="match status" value="1"/>
</dbReference>
<gene>
    <name evidence="8" type="primary">fmt</name>
    <name evidence="11" type="ORF">I5M27_16435</name>
</gene>
<evidence type="ECO:0000313" key="11">
    <source>
        <dbReference type="EMBL" id="MBK0404585.1"/>
    </source>
</evidence>
<protein>
    <recommendedName>
        <fullName evidence="4 8">Methionyl-tRNA formyltransferase</fullName>
        <ecNumber evidence="3 8">2.1.2.9</ecNumber>
    </recommendedName>
</protein>
<name>A0ABS1C7L4_9BACT</name>
<dbReference type="InterPro" id="IPR036477">
    <property type="entry name" value="Formyl_transf_N_sf"/>
</dbReference>